<keyword evidence="1" id="KW-1185">Reference proteome</keyword>
<dbReference type="InterPro" id="IPR008922">
    <property type="entry name" value="Di-copper_centre_dom_sf"/>
</dbReference>
<dbReference type="AlphaFoldDB" id="A0A914RCA3"/>
<name>A0A914RCA3_PAREQ</name>
<dbReference type="WBParaSite" id="PEQ_0000235501-mRNA-1">
    <property type="protein sequence ID" value="PEQ_0000235501-mRNA-1"/>
    <property type="gene ID" value="PEQ_0000235501"/>
</dbReference>
<accession>A0A914RCA3</accession>
<dbReference type="Proteomes" id="UP000887564">
    <property type="component" value="Unplaced"/>
</dbReference>
<sequence length="183" mass="21172">MSMAFAQRTRRVLNVRWPDNPCGDAPTESARIICEQLRKWDEGARSRPPVPEIATFMPGLAGRPRMIAAELAPIASSPYQCMDLLCLCTYLREYRMLSEDERQRFHSALVQLKRSGEFDKLALIHAQFSISVQFLFTEREREKKKKKKKMFAHHKLDCLQTEQTNIPSIDQKVLVKIVTAKYS</sequence>
<protein>
    <submittedName>
        <fullName evidence="2">Uncharacterized protein</fullName>
    </submittedName>
</protein>
<organism evidence="1 2">
    <name type="scientific">Parascaris equorum</name>
    <name type="common">Equine roundworm</name>
    <dbReference type="NCBI Taxonomy" id="6256"/>
    <lineage>
        <taxon>Eukaryota</taxon>
        <taxon>Metazoa</taxon>
        <taxon>Ecdysozoa</taxon>
        <taxon>Nematoda</taxon>
        <taxon>Chromadorea</taxon>
        <taxon>Rhabditida</taxon>
        <taxon>Spirurina</taxon>
        <taxon>Ascaridomorpha</taxon>
        <taxon>Ascaridoidea</taxon>
        <taxon>Ascarididae</taxon>
        <taxon>Parascaris</taxon>
    </lineage>
</organism>
<dbReference type="Gene3D" id="1.10.1280.10">
    <property type="entry name" value="Di-copper center containing domain from catechol oxidase"/>
    <property type="match status" value="1"/>
</dbReference>
<proteinExistence type="predicted"/>
<reference evidence="2" key="1">
    <citation type="submission" date="2022-11" db="UniProtKB">
        <authorList>
            <consortium name="WormBaseParasite"/>
        </authorList>
    </citation>
    <scope>IDENTIFICATION</scope>
</reference>
<evidence type="ECO:0000313" key="2">
    <source>
        <dbReference type="WBParaSite" id="PEQ_0000235501-mRNA-1"/>
    </source>
</evidence>
<evidence type="ECO:0000313" key="1">
    <source>
        <dbReference type="Proteomes" id="UP000887564"/>
    </source>
</evidence>